<organism evidence="2">
    <name type="scientific">Tanacetum cinerariifolium</name>
    <name type="common">Dalmatian daisy</name>
    <name type="synonym">Chrysanthemum cinerariifolium</name>
    <dbReference type="NCBI Taxonomy" id="118510"/>
    <lineage>
        <taxon>Eukaryota</taxon>
        <taxon>Viridiplantae</taxon>
        <taxon>Streptophyta</taxon>
        <taxon>Embryophyta</taxon>
        <taxon>Tracheophyta</taxon>
        <taxon>Spermatophyta</taxon>
        <taxon>Magnoliopsida</taxon>
        <taxon>eudicotyledons</taxon>
        <taxon>Gunneridae</taxon>
        <taxon>Pentapetalae</taxon>
        <taxon>asterids</taxon>
        <taxon>campanulids</taxon>
        <taxon>Asterales</taxon>
        <taxon>Asteraceae</taxon>
        <taxon>Asteroideae</taxon>
        <taxon>Anthemideae</taxon>
        <taxon>Anthemidinae</taxon>
        <taxon>Tanacetum</taxon>
    </lineage>
</organism>
<feature type="non-terminal residue" evidence="2">
    <location>
        <position position="155"/>
    </location>
</feature>
<feature type="compositionally biased region" description="Basic residues" evidence="1">
    <location>
        <begin position="57"/>
        <end position="70"/>
    </location>
</feature>
<proteinExistence type="predicted"/>
<comment type="caution">
    <text evidence="2">The sequence shown here is derived from an EMBL/GenBank/DDBJ whole genome shotgun (WGS) entry which is preliminary data.</text>
</comment>
<feature type="region of interest" description="Disordered" evidence="1">
    <location>
        <begin position="57"/>
        <end position="79"/>
    </location>
</feature>
<sequence length="155" mass="17616">VCVYNFSSISKEESLHIVTVTKKERFLLWRLSRMLTLKITLKARIKKLVKRCKPSISHHRAWGRKNAKSRPTKDDSAKLDAELDEDIEYMDTEEAVKEGRQNTVDTARPDVSTARQELSTAGPITPPTTTTIFNDEEMTVTNTLIKLKDNKAKGV</sequence>
<protein>
    <submittedName>
        <fullName evidence="2">Uncharacterized protein</fullName>
    </submittedName>
</protein>
<name>A0A699QG98_TANCI</name>
<reference evidence="2" key="1">
    <citation type="journal article" date="2019" name="Sci. Rep.">
        <title>Draft genome of Tanacetum cinerariifolium, the natural source of mosquito coil.</title>
        <authorList>
            <person name="Yamashiro T."/>
            <person name="Shiraishi A."/>
            <person name="Satake H."/>
            <person name="Nakayama K."/>
        </authorList>
    </citation>
    <scope>NUCLEOTIDE SEQUENCE</scope>
</reference>
<accession>A0A699QG98</accession>
<dbReference type="EMBL" id="BKCJ010999907">
    <property type="protein sequence ID" value="GFC63876.1"/>
    <property type="molecule type" value="Genomic_DNA"/>
</dbReference>
<gene>
    <name evidence="2" type="ORF">Tci_835846</name>
</gene>
<dbReference type="AlphaFoldDB" id="A0A699QG98"/>
<feature type="non-terminal residue" evidence="2">
    <location>
        <position position="1"/>
    </location>
</feature>
<feature type="region of interest" description="Disordered" evidence="1">
    <location>
        <begin position="93"/>
        <end position="128"/>
    </location>
</feature>
<evidence type="ECO:0000256" key="1">
    <source>
        <dbReference type="SAM" id="MobiDB-lite"/>
    </source>
</evidence>
<evidence type="ECO:0000313" key="2">
    <source>
        <dbReference type="EMBL" id="GFC63876.1"/>
    </source>
</evidence>